<organism evidence="3 4">
    <name type="scientific">Aspergillus fumigatus (strain CBS 144.89 / FGSC A1163 / CEA10)</name>
    <name type="common">Neosartorya fumigata</name>
    <dbReference type="NCBI Taxonomy" id="451804"/>
    <lineage>
        <taxon>Eukaryota</taxon>
        <taxon>Fungi</taxon>
        <taxon>Dikarya</taxon>
        <taxon>Ascomycota</taxon>
        <taxon>Pezizomycotina</taxon>
        <taxon>Eurotiomycetes</taxon>
        <taxon>Eurotiomycetidae</taxon>
        <taxon>Eurotiales</taxon>
        <taxon>Aspergillaceae</taxon>
        <taxon>Aspergillus</taxon>
        <taxon>Aspergillus subgen. Fumigati</taxon>
    </lineage>
</organism>
<dbReference type="Proteomes" id="UP000001699">
    <property type="component" value="Unassembled WGS sequence"/>
</dbReference>
<sequence>MNRLNNGHIIDDFNHEQDDIYTGPNAIWRFIHYTDPPTQTLGGHLAPAPTTNMAFTHSRNPFLAPVSPSSIGSTGAPAQSSGHEAGTNYNFEAPDLTNGNLIPPEVPLSQGDWAGQWPTMGTLDAMPAQLPSEPQDAFHSPLAKVNQLRNNLQLWDSLVLQALPELDYSQLVDLRSFVKAIFCKLDTSIQERLDLGASNIPSPRDRYLCKLCSQGNRKVYGTRGTFRRHVSLTHQAEQKYYCPACSFSTPRRDKFRGHLQVKHGSFALTLLNKGCLDSLARPCPPPKTCGLCPKQVNTWKRYFECIVKHCRLPGGSSPYTSASQSRRGSGNTGGDGTDFDGQQGFDPSGIDGSGFPSSSSAEGNNMDGGDYDFNNIGQQFSFHATSLSQRNTQDSIVADTVDEAEQSPPLAINAHARTGPNSVPNKDGPEHLSSVHSPTSLQGYHRTLNSTLKECSSASTKRKTSLDSFKQLSAARNAPHSTDSSGRSRIPNARSSPTDETPRKNRCPDLGKSCQIKCRICSHTMQSCTLCTASNGAERKCHLCAGKARQRSNKSRPWHHETYPDYAYIPGKSLTSTRNIGRELDLTSQVFEPEVFLQESRKELITCTKTIIPAIYSTSIFQYAISEVTKPLLALHNNLQIDCMGVCTDKLGGYGNRPFLPCNQGSHALGRPGTYNTRAARGLLNGHDVLTRSTILMSAMATHDCITLTEKPGTLSIASASYALDLSAWDTAADRKKKALDVPNGLAIAREQLPRFSTEVQLQLLDNELDSASPDLTDTTVILRRRSHMLQTRLRVIVKLLKLKTTVANVIELETPQADKLPTSEISPDYPGHIEFTVDLPIRDETLSLSQLWSMAISNAGMIVGGFASTALNIPNLNDGREDLQLLFMMLIHILMKFAEVPVRPVNTMLVE</sequence>
<evidence type="ECO:0000259" key="2">
    <source>
        <dbReference type="SMART" id="SM00355"/>
    </source>
</evidence>
<dbReference type="HOGENOM" id="CLU_318838_0_0_1"/>
<protein>
    <submittedName>
        <fullName evidence="3">C2H2 zinc finger domain protein, putative</fullName>
    </submittedName>
</protein>
<feature type="domain" description="C2H2-type" evidence="2">
    <location>
        <begin position="207"/>
        <end position="234"/>
    </location>
</feature>
<feature type="domain" description="C2H2-type" evidence="2">
    <location>
        <begin position="240"/>
        <end position="263"/>
    </location>
</feature>
<feature type="region of interest" description="Disordered" evidence="1">
    <location>
        <begin position="466"/>
        <end position="506"/>
    </location>
</feature>
<dbReference type="InterPro" id="IPR013087">
    <property type="entry name" value="Znf_C2H2_type"/>
</dbReference>
<keyword evidence="4" id="KW-1185">Reference proteome</keyword>
<dbReference type="AlphaFoldDB" id="B0XYU5"/>
<feature type="region of interest" description="Disordered" evidence="1">
    <location>
        <begin position="316"/>
        <end position="372"/>
    </location>
</feature>
<gene>
    <name evidence="3" type="ORF">AFUB_042120</name>
</gene>
<dbReference type="OrthoDB" id="4501248at2759"/>
<dbReference type="SMART" id="SM00355">
    <property type="entry name" value="ZnF_C2H2"/>
    <property type="match status" value="2"/>
</dbReference>
<feature type="compositionally biased region" description="Polar residues" evidence="1">
    <location>
        <begin position="479"/>
        <end position="499"/>
    </location>
</feature>
<dbReference type="Gene3D" id="3.30.160.60">
    <property type="entry name" value="Classic Zinc Finger"/>
    <property type="match status" value="1"/>
</dbReference>
<dbReference type="EMBL" id="DS499596">
    <property type="protein sequence ID" value="EDP53041.1"/>
    <property type="molecule type" value="Genomic_DNA"/>
</dbReference>
<evidence type="ECO:0000256" key="1">
    <source>
        <dbReference type="SAM" id="MobiDB-lite"/>
    </source>
</evidence>
<dbReference type="VEuPathDB" id="FungiDB:AFUB_042120"/>
<reference evidence="3 4" key="1">
    <citation type="journal article" date="2008" name="PLoS Genet.">
        <title>Genomic islands in the pathogenic filamentous fungus Aspergillus fumigatus.</title>
        <authorList>
            <person name="Fedorova N.D."/>
            <person name="Khaldi N."/>
            <person name="Joardar V.S."/>
            <person name="Maiti R."/>
            <person name="Amedeo P."/>
            <person name="Anderson M.J."/>
            <person name="Crabtree J."/>
            <person name="Silva J.C."/>
            <person name="Badger J.H."/>
            <person name="Albarraq A."/>
            <person name="Angiuoli S."/>
            <person name="Bussey H."/>
            <person name="Bowyer P."/>
            <person name="Cotty P.J."/>
            <person name="Dyer P.S."/>
            <person name="Egan A."/>
            <person name="Galens K."/>
            <person name="Fraser-Liggett C.M."/>
            <person name="Haas B.J."/>
            <person name="Inman J.M."/>
            <person name="Kent R."/>
            <person name="Lemieux S."/>
            <person name="Malavazi I."/>
            <person name="Orvis J."/>
            <person name="Roemer T."/>
            <person name="Ronning C.M."/>
            <person name="Sundaram J.P."/>
            <person name="Sutton G."/>
            <person name="Turner G."/>
            <person name="Venter J.C."/>
            <person name="White O.R."/>
            <person name="Whitty B.R."/>
            <person name="Youngman P."/>
            <person name="Wolfe K.H."/>
            <person name="Goldman G.H."/>
            <person name="Wortman J.R."/>
            <person name="Jiang B."/>
            <person name="Denning D.W."/>
            <person name="Nierman W.C."/>
        </authorList>
    </citation>
    <scope>NUCLEOTIDE SEQUENCE [LARGE SCALE GENOMIC DNA]</scope>
    <source>
        <strain evidence="4">CBS 144.89 / FGSC A1163 / CEA10</strain>
    </source>
</reference>
<accession>B0XYU5</accession>
<name>B0XYU5_ASPFC</name>
<evidence type="ECO:0000313" key="4">
    <source>
        <dbReference type="Proteomes" id="UP000001699"/>
    </source>
</evidence>
<feature type="region of interest" description="Disordered" evidence="1">
    <location>
        <begin position="413"/>
        <end position="442"/>
    </location>
</feature>
<evidence type="ECO:0000313" key="3">
    <source>
        <dbReference type="EMBL" id="EDP53041.1"/>
    </source>
</evidence>
<proteinExistence type="predicted"/>